<reference evidence="3" key="1">
    <citation type="journal article" date="2021" name="Nat. Commun.">
        <title>Genetic determinants of endophytism in the Arabidopsis root mycobiome.</title>
        <authorList>
            <person name="Mesny F."/>
            <person name="Miyauchi S."/>
            <person name="Thiergart T."/>
            <person name="Pickel B."/>
            <person name="Atanasova L."/>
            <person name="Karlsson M."/>
            <person name="Huettel B."/>
            <person name="Barry K.W."/>
            <person name="Haridas S."/>
            <person name="Chen C."/>
            <person name="Bauer D."/>
            <person name="Andreopoulos W."/>
            <person name="Pangilinan J."/>
            <person name="LaButti K."/>
            <person name="Riley R."/>
            <person name="Lipzen A."/>
            <person name="Clum A."/>
            <person name="Drula E."/>
            <person name="Henrissat B."/>
            <person name="Kohler A."/>
            <person name="Grigoriev I.V."/>
            <person name="Martin F.M."/>
            <person name="Hacquard S."/>
        </authorList>
    </citation>
    <scope>NUCLEOTIDE SEQUENCE</scope>
    <source>
        <strain evidence="3">MPI-SDFR-AT-0120</strain>
    </source>
</reference>
<dbReference type="SMART" id="SM00355">
    <property type="entry name" value="ZnF_C2H2"/>
    <property type="match status" value="2"/>
</dbReference>
<evidence type="ECO:0000313" key="4">
    <source>
        <dbReference type="Proteomes" id="UP000813461"/>
    </source>
</evidence>
<dbReference type="Pfam" id="PF26176">
    <property type="entry name" value="zf_C2H2_17_2"/>
    <property type="match status" value="1"/>
</dbReference>
<name>A0A8K0VYL2_9PLEO</name>
<dbReference type="PROSITE" id="PS50157">
    <property type="entry name" value="ZINC_FINGER_C2H2_2"/>
    <property type="match status" value="1"/>
</dbReference>
<dbReference type="InterPro" id="IPR036236">
    <property type="entry name" value="Znf_C2H2_sf"/>
</dbReference>
<dbReference type="InterPro" id="IPR013087">
    <property type="entry name" value="Znf_C2H2_type"/>
</dbReference>
<sequence length="144" mass="15713">MPQSTASASASLPSQTHVTHAISAQPVLQLSSPGLSTRNTTTFRTSIPTNLPNHQVVGIVLSNGITGHDKYNCHIRGCSASFTRLADLKRHNGSRHNRERARFWCPVDGCERSMGQGGRAFPRKDKMVDHLERVHADKVGFGGK</sequence>
<organism evidence="3 4">
    <name type="scientific">Paraphoma chrysanthemicola</name>
    <dbReference type="NCBI Taxonomy" id="798071"/>
    <lineage>
        <taxon>Eukaryota</taxon>
        <taxon>Fungi</taxon>
        <taxon>Dikarya</taxon>
        <taxon>Ascomycota</taxon>
        <taxon>Pezizomycotina</taxon>
        <taxon>Dothideomycetes</taxon>
        <taxon>Pleosporomycetidae</taxon>
        <taxon>Pleosporales</taxon>
        <taxon>Pleosporineae</taxon>
        <taxon>Phaeosphaeriaceae</taxon>
        <taxon>Paraphoma</taxon>
    </lineage>
</organism>
<keyword evidence="1" id="KW-0479">Metal-binding</keyword>
<dbReference type="Gene3D" id="3.30.160.60">
    <property type="entry name" value="Classic Zinc Finger"/>
    <property type="match status" value="2"/>
</dbReference>
<dbReference type="InterPro" id="IPR059095">
    <property type="entry name" value="Znf_C2H2_17_2nd"/>
</dbReference>
<dbReference type="Proteomes" id="UP000813461">
    <property type="component" value="Unassembled WGS sequence"/>
</dbReference>
<keyword evidence="1" id="KW-0862">Zinc</keyword>
<dbReference type="OrthoDB" id="2687452at2759"/>
<feature type="domain" description="C2H2-type" evidence="2">
    <location>
        <begin position="71"/>
        <end position="101"/>
    </location>
</feature>
<dbReference type="GO" id="GO:0008270">
    <property type="term" value="F:zinc ion binding"/>
    <property type="evidence" value="ECO:0007669"/>
    <property type="project" value="UniProtKB-KW"/>
</dbReference>
<dbReference type="EMBL" id="JAGMVJ010000011">
    <property type="protein sequence ID" value="KAH7086517.1"/>
    <property type="molecule type" value="Genomic_DNA"/>
</dbReference>
<protein>
    <recommendedName>
        <fullName evidence="2">C2H2-type domain-containing protein</fullName>
    </recommendedName>
</protein>
<comment type="caution">
    <text evidence="3">The sequence shown here is derived from an EMBL/GenBank/DDBJ whole genome shotgun (WGS) entry which is preliminary data.</text>
</comment>
<evidence type="ECO:0000313" key="3">
    <source>
        <dbReference type="EMBL" id="KAH7086517.1"/>
    </source>
</evidence>
<keyword evidence="1" id="KW-0863">Zinc-finger</keyword>
<dbReference type="SUPFAM" id="SSF57667">
    <property type="entry name" value="beta-beta-alpha zinc fingers"/>
    <property type="match status" value="1"/>
</dbReference>
<evidence type="ECO:0000256" key="1">
    <source>
        <dbReference type="PROSITE-ProRule" id="PRU00042"/>
    </source>
</evidence>
<evidence type="ECO:0000259" key="2">
    <source>
        <dbReference type="PROSITE" id="PS50157"/>
    </source>
</evidence>
<proteinExistence type="predicted"/>
<dbReference type="PROSITE" id="PS00028">
    <property type="entry name" value="ZINC_FINGER_C2H2_1"/>
    <property type="match status" value="1"/>
</dbReference>
<accession>A0A8K0VYL2</accession>
<gene>
    <name evidence="3" type="ORF">FB567DRAFT_528128</name>
</gene>
<dbReference type="AlphaFoldDB" id="A0A8K0VYL2"/>
<keyword evidence="4" id="KW-1185">Reference proteome</keyword>